<sequence length="150" mass="17012">MEKLVKVSKDESRGNAIIILLLYTGIRVGELCNLRSEDIDLQECLIRIRSGKGDKDRIVLIPEECSKILSSFYQDKIKSNKYNEFFFGSKRGKIHPTTVERIVRKVALKSGIERKVTPHTLRHTFATTVLKNGGDIRFIQQILGHASIAT</sequence>
<dbReference type="InterPro" id="IPR013762">
    <property type="entry name" value="Integrase-like_cat_sf"/>
</dbReference>
<dbReference type="InterPro" id="IPR011010">
    <property type="entry name" value="DNA_brk_join_enz"/>
</dbReference>
<protein>
    <submittedName>
        <fullName evidence="4">Tyrosine recombinase XerC</fullName>
    </submittedName>
</protein>
<comment type="caution">
    <text evidence="4">The sequence shown here is derived from an EMBL/GenBank/DDBJ whole genome shotgun (WGS) entry which is preliminary data.</text>
</comment>
<dbReference type="InterPro" id="IPR050090">
    <property type="entry name" value="Tyrosine_recombinase_XerCD"/>
</dbReference>
<keyword evidence="1" id="KW-0238">DNA-binding</keyword>
<dbReference type="PANTHER" id="PTHR30349:SF41">
    <property type="entry name" value="INTEGRASE_RECOMBINASE PROTEIN MJ0367-RELATED"/>
    <property type="match status" value="1"/>
</dbReference>
<dbReference type="SUPFAM" id="SSF56349">
    <property type="entry name" value="DNA breaking-rejoining enzymes"/>
    <property type="match status" value="1"/>
</dbReference>
<evidence type="ECO:0000256" key="2">
    <source>
        <dbReference type="ARBA" id="ARBA00023172"/>
    </source>
</evidence>
<feature type="domain" description="Tyr recombinase" evidence="3">
    <location>
        <begin position="1"/>
        <end position="150"/>
    </location>
</feature>
<dbReference type="EMBL" id="AUZX01000850">
    <property type="protein sequence ID" value="EQD80218.1"/>
    <property type="molecule type" value="Genomic_DNA"/>
</dbReference>
<dbReference type="PANTHER" id="PTHR30349">
    <property type="entry name" value="PHAGE INTEGRASE-RELATED"/>
    <property type="match status" value="1"/>
</dbReference>
<dbReference type="GO" id="GO:0003677">
    <property type="term" value="F:DNA binding"/>
    <property type="evidence" value="ECO:0007669"/>
    <property type="project" value="UniProtKB-KW"/>
</dbReference>
<evidence type="ECO:0000313" key="4">
    <source>
        <dbReference type="EMBL" id="EQD80218.1"/>
    </source>
</evidence>
<name>T1CF29_9ZZZZ</name>
<keyword evidence="2" id="KW-0233">DNA recombination</keyword>
<reference evidence="4" key="1">
    <citation type="submission" date="2013-08" db="EMBL/GenBank/DDBJ databases">
        <authorList>
            <person name="Mendez C."/>
            <person name="Richter M."/>
            <person name="Ferrer M."/>
            <person name="Sanchez J."/>
        </authorList>
    </citation>
    <scope>NUCLEOTIDE SEQUENCE</scope>
</reference>
<dbReference type="GO" id="GO:0015074">
    <property type="term" value="P:DNA integration"/>
    <property type="evidence" value="ECO:0007669"/>
    <property type="project" value="InterPro"/>
</dbReference>
<proteinExistence type="predicted"/>
<dbReference type="AlphaFoldDB" id="T1CF29"/>
<evidence type="ECO:0000256" key="1">
    <source>
        <dbReference type="ARBA" id="ARBA00023125"/>
    </source>
</evidence>
<dbReference type="InterPro" id="IPR002104">
    <property type="entry name" value="Integrase_catalytic"/>
</dbReference>
<organism evidence="4">
    <name type="scientific">mine drainage metagenome</name>
    <dbReference type="NCBI Taxonomy" id="410659"/>
    <lineage>
        <taxon>unclassified sequences</taxon>
        <taxon>metagenomes</taxon>
        <taxon>ecological metagenomes</taxon>
    </lineage>
</organism>
<reference evidence="4" key="2">
    <citation type="journal article" date="2014" name="ISME J.">
        <title>Microbial stratification in low pH oxic and suboxic macroscopic growths along an acid mine drainage.</title>
        <authorList>
            <person name="Mendez-Garcia C."/>
            <person name="Mesa V."/>
            <person name="Sprenger R.R."/>
            <person name="Richter M."/>
            <person name="Diez M.S."/>
            <person name="Solano J."/>
            <person name="Bargiela R."/>
            <person name="Golyshina O.V."/>
            <person name="Manteca A."/>
            <person name="Ramos J.L."/>
            <person name="Gallego J.R."/>
            <person name="Llorente I."/>
            <person name="Martins Dos Santos V.A."/>
            <person name="Jensen O.N."/>
            <person name="Pelaez A.I."/>
            <person name="Sanchez J."/>
            <person name="Ferrer M."/>
        </authorList>
    </citation>
    <scope>NUCLEOTIDE SEQUENCE</scope>
</reference>
<evidence type="ECO:0000259" key="3">
    <source>
        <dbReference type="PROSITE" id="PS51898"/>
    </source>
</evidence>
<gene>
    <name evidence="4" type="ORF">B1A_01121</name>
</gene>
<dbReference type="Pfam" id="PF00589">
    <property type="entry name" value="Phage_integrase"/>
    <property type="match status" value="1"/>
</dbReference>
<accession>T1CF29</accession>
<dbReference type="PROSITE" id="PS51898">
    <property type="entry name" value="TYR_RECOMBINASE"/>
    <property type="match status" value="1"/>
</dbReference>
<feature type="non-terminal residue" evidence="4">
    <location>
        <position position="150"/>
    </location>
</feature>
<dbReference type="GO" id="GO:0006310">
    <property type="term" value="P:DNA recombination"/>
    <property type="evidence" value="ECO:0007669"/>
    <property type="project" value="UniProtKB-KW"/>
</dbReference>
<dbReference type="Gene3D" id="1.10.443.10">
    <property type="entry name" value="Intergrase catalytic core"/>
    <property type="match status" value="1"/>
</dbReference>